<protein>
    <submittedName>
        <fullName evidence="2">Uncharacterized protein</fullName>
    </submittedName>
</protein>
<evidence type="ECO:0000313" key="3">
    <source>
        <dbReference type="Proteomes" id="UP000095751"/>
    </source>
</evidence>
<name>A0A1E7FYV6_9STRA</name>
<reference evidence="2 3" key="1">
    <citation type="submission" date="2016-09" db="EMBL/GenBank/DDBJ databases">
        <title>Extensive genetic diversity and differential bi-allelic expression allows diatom success in the polar Southern Ocean.</title>
        <authorList>
            <consortium name="DOE Joint Genome Institute"/>
            <person name="Mock T."/>
            <person name="Otillar R.P."/>
            <person name="Strauss J."/>
            <person name="Dupont C."/>
            <person name="Frickenhaus S."/>
            <person name="Maumus F."/>
            <person name="Mcmullan M."/>
            <person name="Sanges R."/>
            <person name="Schmutz J."/>
            <person name="Toseland A."/>
            <person name="Valas R."/>
            <person name="Veluchamy A."/>
            <person name="Ward B.J."/>
            <person name="Allen A."/>
            <person name="Barry K."/>
            <person name="Falciatore A."/>
            <person name="Ferrante M."/>
            <person name="Fortunato A.E."/>
            <person name="Gloeckner G."/>
            <person name="Gruber A."/>
            <person name="Hipkin R."/>
            <person name="Janech M."/>
            <person name="Kroth P."/>
            <person name="Leese F."/>
            <person name="Lindquist E."/>
            <person name="Lyon B.R."/>
            <person name="Martin J."/>
            <person name="Mayer C."/>
            <person name="Parker M."/>
            <person name="Quesneville H."/>
            <person name="Raymond J."/>
            <person name="Uhlig C."/>
            <person name="Valentin K.U."/>
            <person name="Worden A.Z."/>
            <person name="Armbrust E.V."/>
            <person name="Bowler C."/>
            <person name="Green B."/>
            <person name="Moulton V."/>
            <person name="Van Oosterhout C."/>
            <person name="Grigoriev I."/>
        </authorList>
    </citation>
    <scope>NUCLEOTIDE SEQUENCE [LARGE SCALE GENOMIC DNA]</scope>
    <source>
        <strain evidence="2 3">CCMP1102</strain>
    </source>
</reference>
<evidence type="ECO:0000256" key="1">
    <source>
        <dbReference type="SAM" id="MobiDB-lite"/>
    </source>
</evidence>
<dbReference type="KEGG" id="fcy:FRACYDRAFT_233476"/>
<feature type="compositionally biased region" description="Acidic residues" evidence="1">
    <location>
        <begin position="276"/>
        <end position="289"/>
    </location>
</feature>
<feature type="compositionally biased region" description="Acidic residues" evidence="1">
    <location>
        <begin position="174"/>
        <end position="228"/>
    </location>
</feature>
<dbReference type="InParanoid" id="A0A1E7FYV6"/>
<feature type="region of interest" description="Disordered" evidence="1">
    <location>
        <begin position="169"/>
        <end position="228"/>
    </location>
</feature>
<gene>
    <name evidence="2" type="ORF">FRACYDRAFT_233476</name>
</gene>
<keyword evidence="3" id="KW-1185">Reference proteome</keyword>
<accession>A0A1E7FYV6</accession>
<feature type="region of interest" description="Disordered" evidence="1">
    <location>
        <begin position="275"/>
        <end position="296"/>
    </location>
</feature>
<organism evidence="2 3">
    <name type="scientific">Fragilariopsis cylindrus CCMP1102</name>
    <dbReference type="NCBI Taxonomy" id="635003"/>
    <lineage>
        <taxon>Eukaryota</taxon>
        <taxon>Sar</taxon>
        <taxon>Stramenopiles</taxon>
        <taxon>Ochrophyta</taxon>
        <taxon>Bacillariophyta</taxon>
        <taxon>Bacillariophyceae</taxon>
        <taxon>Bacillariophycidae</taxon>
        <taxon>Bacillariales</taxon>
        <taxon>Bacillariaceae</taxon>
        <taxon>Fragilariopsis</taxon>
    </lineage>
</organism>
<dbReference type="EMBL" id="KV784353">
    <property type="protein sequence ID" value="OEU23304.1"/>
    <property type="molecule type" value="Genomic_DNA"/>
</dbReference>
<dbReference type="Proteomes" id="UP000095751">
    <property type="component" value="Unassembled WGS sequence"/>
</dbReference>
<dbReference type="AlphaFoldDB" id="A0A1E7FYV6"/>
<evidence type="ECO:0000313" key="2">
    <source>
        <dbReference type="EMBL" id="OEU23304.1"/>
    </source>
</evidence>
<proteinExistence type="predicted"/>
<sequence>MWNADTCDYDDTVAFSLPSQTTPLMPPLIIPHNNNDNGTISSRLSVNQNKRTICTSTATAVKRSRGCANLFSDQMIKRRKVCDDNNNNDNDETMGISRSVSAVNANANVNVNVNVNGYYSNVVMHNNSCLHCEKKEEYKYLHSVEELKRKAIAEDEAKEKAGAGAELRGCFKLDDDEDNEDDDYEYDEYDEDEDYEDNEDLEQEEDDEFDREEKDEEEDEEEYEYTSEEIEIMERLYEEYCLVLFEDIGVDCDEDYELEFKEVVYDRYLEWKNTPEDVEEEEEEEDQEEIDTKGREQDIHEALQRYRLEPSSTPPSLAFRDITDDTTNIALAYIELPARMIGVIKISDALPISSLNNDEQQQQQQNDGDDASGKMYTDMQVHIPSLSNMC</sequence>